<evidence type="ECO:0000313" key="10">
    <source>
        <dbReference type="EMBL" id="RIH79768.1"/>
    </source>
</evidence>
<gene>
    <name evidence="7 10" type="primary">pth</name>
    <name evidence="10" type="ORF">Mcate_00205</name>
</gene>
<dbReference type="EMBL" id="QWKX01000003">
    <property type="protein sequence ID" value="RIH79768.1"/>
    <property type="molecule type" value="Genomic_DNA"/>
</dbReference>
<dbReference type="GO" id="GO:0006515">
    <property type="term" value="P:protein quality control for misfolded or incompletely synthesized proteins"/>
    <property type="evidence" value="ECO:0007669"/>
    <property type="project" value="UniProtKB-UniRule"/>
</dbReference>
<dbReference type="PROSITE" id="PS01195">
    <property type="entry name" value="PEPT_TRNA_HYDROL_1"/>
    <property type="match status" value="1"/>
</dbReference>
<comment type="subunit">
    <text evidence="7">Monomer.</text>
</comment>
<dbReference type="GO" id="GO:0000049">
    <property type="term" value="F:tRNA binding"/>
    <property type="evidence" value="ECO:0007669"/>
    <property type="project" value="UniProtKB-UniRule"/>
</dbReference>
<dbReference type="FunFam" id="3.40.50.1470:FF:000001">
    <property type="entry name" value="Peptidyl-tRNA hydrolase"/>
    <property type="match status" value="1"/>
</dbReference>
<dbReference type="InterPro" id="IPR018171">
    <property type="entry name" value="Pept_tRNA_hydro_CS"/>
</dbReference>
<evidence type="ECO:0000256" key="1">
    <source>
        <dbReference type="ARBA" id="ARBA00013260"/>
    </source>
</evidence>
<dbReference type="InterPro" id="IPR036416">
    <property type="entry name" value="Pept_tRNA_hydro_sf"/>
</dbReference>
<dbReference type="GO" id="GO:0004045">
    <property type="term" value="F:peptidyl-tRNA hydrolase activity"/>
    <property type="evidence" value="ECO:0007669"/>
    <property type="project" value="UniProtKB-UniRule"/>
</dbReference>
<proteinExistence type="inferred from homology"/>
<evidence type="ECO:0000256" key="5">
    <source>
        <dbReference type="ARBA" id="ARBA00038063"/>
    </source>
</evidence>
<keyword evidence="2 7" id="KW-0820">tRNA-binding</keyword>
<dbReference type="GO" id="GO:0005737">
    <property type="term" value="C:cytoplasm"/>
    <property type="evidence" value="ECO:0007669"/>
    <property type="project" value="UniProtKB-SubCell"/>
</dbReference>
<dbReference type="Gene3D" id="3.40.50.1470">
    <property type="entry name" value="Peptidyl-tRNA hydrolase"/>
    <property type="match status" value="1"/>
</dbReference>
<comment type="catalytic activity">
    <reaction evidence="7 8">
        <text>an N-acyl-L-alpha-aminoacyl-tRNA + H2O = an N-acyl-L-amino acid + a tRNA + H(+)</text>
        <dbReference type="Rhea" id="RHEA:54448"/>
        <dbReference type="Rhea" id="RHEA-COMP:10123"/>
        <dbReference type="Rhea" id="RHEA-COMP:13883"/>
        <dbReference type="ChEBI" id="CHEBI:15377"/>
        <dbReference type="ChEBI" id="CHEBI:15378"/>
        <dbReference type="ChEBI" id="CHEBI:59874"/>
        <dbReference type="ChEBI" id="CHEBI:78442"/>
        <dbReference type="ChEBI" id="CHEBI:138191"/>
        <dbReference type="EC" id="3.1.1.29"/>
    </reaction>
</comment>
<evidence type="ECO:0000256" key="4">
    <source>
        <dbReference type="ARBA" id="ARBA00022884"/>
    </source>
</evidence>
<dbReference type="EC" id="3.1.1.29" evidence="1 7"/>
<dbReference type="PANTHER" id="PTHR17224">
    <property type="entry name" value="PEPTIDYL-TRNA HYDROLASE"/>
    <property type="match status" value="1"/>
</dbReference>
<sequence length="228" mass="25311">MDDYLFESGIKWFSENPVQQTPNNKVMFLIVGQGNPGLQYAHTKHNVGFWVLDRLGSNFQHKDNALIAEVKFRAASGEWISGLLIKPTTYYNATGEAVAPLARFYKIQPSHILVVHDEMDLPPGRLRFKVGGSSAGNYGLESIAAHLGTREFHRLRIGIGKPPRPQDGAAWVLTGFHPDFVPVIDKVIQTAAEAVQTWATEGIDVCQKKYNGLNFAEPPKRTEPEQTG</sequence>
<dbReference type="NCBIfam" id="TIGR00447">
    <property type="entry name" value="pth"/>
    <property type="match status" value="1"/>
</dbReference>
<comment type="caution">
    <text evidence="10">The sequence shown here is derived from an EMBL/GenBank/DDBJ whole genome shotgun (WGS) entry which is preliminary data.</text>
</comment>
<comment type="similarity">
    <text evidence="5 7 9">Belongs to the PTH family.</text>
</comment>
<feature type="site" description="Discriminates between blocked and unblocked aminoacyl-tRNA" evidence="7">
    <location>
        <position position="35"/>
    </location>
</feature>
<dbReference type="InterPro" id="IPR001328">
    <property type="entry name" value="Pept_tRNA_hydro"/>
</dbReference>
<feature type="binding site" evidence="7">
    <location>
        <position position="90"/>
    </location>
    <ligand>
        <name>tRNA</name>
        <dbReference type="ChEBI" id="CHEBI:17843"/>
    </ligand>
</feature>
<organism evidence="10 11">
    <name type="scientific">Meiothermus taiwanensis</name>
    <dbReference type="NCBI Taxonomy" id="172827"/>
    <lineage>
        <taxon>Bacteria</taxon>
        <taxon>Thermotogati</taxon>
        <taxon>Deinococcota</taxon>
        <taxon>Deinococci</taxon>
        <taxon>Thermales</taxon>
        <taxon>Thermaceae</taxon>
        <taxon>Meiothermus</taxon>
    </lineage>
</organism>
<evidence type="ECO:0000256" key="7">
    <source>
        <dbReference type="HAMAP-Rule" id="MF_00083"/>
    </source>
</evidence>
<evidence type="ECO:0000256" key="3">
    <source>
        <dbReference type="ARBA" id="ARBA00022801"/>
    </source>
</evidence>
<protein>
    <recommendedName>
        <fullName evidence="6 7">Peptidyl-tRNA hydrolase</fullName>
        <shortName evidence="7">Pth</shortName>
        <ecNumber evidence="1 7">3.1.1.29</ecNumber>
    </recommendedName>
</protein>
<dbReference type="Proteomes" id="UP000266089">
    <property type="component" value="Unassembled WGS sequence"/>
</dbReference>
<feature type="binding site" evidence="7">
    <location>
        <position position="92"/>
    </location>
    <ligand>
        <name>tRNA</name>
        <dbReference type="ChEBI" id="CHEBI:17843"/>
    </ligand>
</feature>
<evidence type="ECO:0000256" key="8">
    <source>
        <dbReference type="RuleBase" id="RU000673"/>
    </source>
</evidence>
<dbReference type="AlphaFoldDB" id="A0A399E771"/>
<dbReference type="CDD" id="cd00462">
    <property type="entry name" value="PTH"/>
    <property type="match status" value="1"/>
</dbReference>
<accession>A0A399E771</accession>
<dbReference type="Pfam" id="PF01195">
    <property type="entry name" value="Pept_tRNA_hydro"/>
    <property type="match status" value="1"/>
</dbReference>
<keyword evidence="4 7" id="KW-0694">RNA-binding</keyword>
<comment type="function">
    <text evidence="7">Catalyzes the release of premature peptidyl moieties from peptidyl-tRNA molecules trapped in stalled 50S ribosomal subunits, and thus maintains levels of free tRNAs and 50S ribosomes.</text>
</comment>
<evidence type="ECO:0000313" key="11">
    <source>
        <dbReference type="Proteomes" id="UP000266089"/>
    </source>
</evidence>
<dbReference type="HAMAP" id="MF_00083">
    <property type="entry name" value="Pept_tRNA_hydro_bact"/>
    <property type="match status" value="1"/>
</dbReference>
<comment type="function">
    <text evidence="7">Hydrolyzes ribosome-free peptidyl-tRNAs (with 1 or more amino acids incorporated), which drop off the ribosome during protein synthesis, or as a result of ribosome stalling.</text>
</comment>
<dbReference type="GO" id="GO:0072344">
    <property type="term" value="P:rescue of stalled ribosome"/>
    <property type="evidence" value="ECO:0007669"/>
    <property type="project" value="UniProtKB-UniRule"/>
</dbReference>
<feature type="binding site" evidence="7">
    <location>
        <position position="40"/>
    </location>
    <ligand>
        <name>tRNA</name>
        <dbReference type="ChEBI" id="CHEBI:17843"/>
    </ligand>
</feature>
<dbReference type="PANTHER" id="PTHR17224:SF1">
    <property type="entry name" value="PEPTIDYL-TRNA HYDROLASE"/>
    <property type="match status" value="1"/>
</dbReference>
<evidence type="ECO:0000256" key="6">
    <source>
        <dbReference type="ARBA" id="ARBA00050038"/>
    </source>
</evidence>
<comment type="caution">
    <text evidence="7">Lacks conserved residue(s) required for the propagation of feature annotation.</text>
</comment>
<keyword evidence="7" id="KW-0963">Cytoplasm</keyword>
<feature type="active site" description="Proton acceptor" evidence="7">
    <location>
        <position position="45"/>
    </location>
</feature>
<evidence type="ECO:0000256" key="2">
    <source>
        <dbReference type="ARBA" id="ARBA00022555"/>
    </source>
</evidence>
<feature type="site" description="Stabilizes the basic form of H active site to accept a proton" evidence="7">
    <location>
        <position position="117"/>
    </location>
</feature>
<reference evidence="10 11" key="1">
    <citation type="submission" date="2018-08" db="EMBL/GenBank/DDBJ databases">
        <title>Meiothermus cateniformans JCM 15151 genome sequencing project.</title>
        <authorList>
            <person name="Da Costa M.S."/>
            <person name="Albuquerque L."/>
            <person name="Raposo P."/>
            <person name="Froufe H.J.C."/>
            <person name="Barroso C.S."/>
            <person name="Egas C."/>
        </authorList>
    </citation>
    <scope>NUCLEOTIDE SEQUENCE [LARGE SCALE GENOMIC DNA]</scope>
    <source>
        <strain evidence="10 11">JCM 15151</strain>
    </source>
</reference>
<comment type="subcellular location">
    <subcellularLocation>
        <location evidence="7">Cytoplasm</location>
    </subcellularLocation>
</comment>
<keyword evidence="3 7" id="KW-0378">Hydrolase</keyword>
<evidence type="ECO:0000256" key="9">
    <source>
        <dbReference type="RuleBase" id="RU004320"/>
    </source>
</evidence>
<name>A0A399E771_9DEIN</name>
<dbReference type="SUPFAM" id="SSF53178">
    <property type="entry name" value="Peptidyl-tRNA hydrolase-like"/>
    <property type="match status" value="1"/>
</dbReference>